<proteinExistence type="inferred from homology"/>
<protein>
    <recommendedName>
        <fullName evidence="9">Methionine--tRNA ligase, mitochondrial</fullName>
        <ecNumber evidence="3">6.1.1.10</ecNumber>
    </recommendedName>
    <alternativeName>
        <fullName evidence="10">Methionyl-tRNA synthetase</fullName>
    </alternativeName>
</protein>
<keyword evidence="8 11" id="KW-0030">Aminoacyl-tRNA synthetase</keyword>
<dbReference type="GO" id="GO:0005524">
    <property type="term" value="F:ATP binding"/>
    <property type="evidence" value="ECO:0007669"/>
    <property type="project" value="UniProtKB-KW"/>
</dbReference>
<evidence type="ECO:0000256" key="11">
    <source>
        <dbReference type="RuleBase" id="RU363039"/>
    </source>
</evidence>
<dbReference type="EC" id="6.1.1.10" evidence="3"/>
<evidence type="ECO:0000313" key="16">
    <source>
        <dbReference type="Proteomes" id="UP000510647"/>
    </source>
</evidence>
<sequence>MRLWRSWSRQLHSQVSHITTPIFYPNARPHLGHLYSSLLCDVLHRWQLFKKGSSMFTTGTDEHGLKIQMASERAGYGNPREFVDNLCQEFMKLDRAGDIRFTRFIRTTDADHVKNVQKLWQLCDLNGYIYRGEHRGWYSVSDETFYPESKVQKSADKFINTETGNEVVYHAETNYFFKLSAFRERLVEYISENPRFIAPSAKRLQVLRELQEEGGVQDISISRPSSRLRWGIDVPGDPSQKVYVWFDALCNYVSSVGGIDAILQDASSDVALRHQGVNLEISSAEWWRNTTHVIGKDIIKFHTIYWPAFLMAAGLPLPKQIVVHSHWLSNGVKMSKSLGNVVDPLLMIDHYGRDAMRWFLLENSQLEDDNNFQEDKLHSTRELLVSKWGNLVNRCCGPKFNLQRAVDTFASMDRKTLLNQLDSDQTLKETIQKLLAELDTIPERMDGYISRLESRAALKKVWSVIDLSNTLIQDSKPWAKEGPEQDVIIYACMEASRILSILCQPIIPSLAAKLLDRIDVPLDRRSVTFAQVGADDLYGRGSNEKGRPVPLQRKPLRAQ</sequence>
<comment type="similarity">
    <text evidence="2 11">Belongs to the class-I aminoacyl-tRNA synthetase family.</text>
</comment>
<dbReference type="Pfam" id="PF09334">
    <property type="entry name" value="tRNA-synt_1g"/>
    <property type="match status" value="1"/>
</dbReference>
<keyword evidence="7 11" id="KW-0648">Protein biosynthesis</keyword>
<evidence type="ECO:0000256" key="4">
    <source>
        <dbReference type="ARBA" id="ARBA00022598"/>
    </source>
</evidence>
<feature type="domain" description="Methionyl-tRNA synthetase anticodon-binding" evidence="14">
    <location>
        <begin position="429"/>
        <end position="519"/>
    </location>
</feature>
<feature type="region of interest" description="Disordered" evidence="12">
    <location>
        <begin position="539"/>
        <end position="559"/>
    </location>
</feature>
<dbReference type="Gene3D" id="3.40.50.620">
    <property type="entry name" value="HUPs"/>
    <property type="match status" value="1"/>
</dbReference>
<dbReference type="InterPro" id="IPR023457">
    <property type="entry name" value="Met-tRNA_synth_2"/>
</dbReference>
<keyword evidence="4 11" id="KW-0436">Ligase</keyword>
<dbReference type="Pfam" id="PF19303">
    <property type="entry name" value="Anticodon_3"/>
    <property type="match status" value="1"/>
</dbReference>
<dbReference type="Gene3D" id="1.10.730.10">
    <property type="entry name" value="Isoleucyl-tRNA Synthetase, Domain 1"/>
    <property type="match status" value="1"/>
</dbReference>
<evidence type="ECO:0000256" key="6">
    <source>
        <dbReference type="ARBA" id="ARBA00022840"/>
    </source>
</evidence>
<dbReference type="InterPro" id="IPR041872">
    <property type="entry name" value="Anticodon_Met"/>
</dbReference>
<evidence type="ECO:0000256" key="1">
    <source>
        <dbReference type="ARBA" id="ARBA00004496"/>
    </source>
</evidence>
<evidence type="ECO:0000313" key="15">
    <source>
        <dbReference type="EMBL" id="QLQ81113.1"/>
    </source>
</evidence>
<name>A0A7H9HV30_9SACH</name>
<dbReference type="NCBIfam" id="TIGR00398">
    <property type="entry name" value="metG"/>
    <property type="match status" value="1"/>
</dbReference>
<dbReference type="PANTHER" id="PTHR43326">
    <property type="entry name" value="METHIONYL-TRNA SYNTHETASE"/>
    <property type="match status" value="1"/>
</dbReference>
<dbReference type="CDD" id="cd00814">
    <property type="entry name" value="MetRS_core"/>
    <property type="match status" value="1"/>
</dbReference>
<evidence type="ECO:0000256" key="2">
    <source>
        <dbReference type="ARBA" id="ARBA00005594"/>
    </source>
</evidence>
<dbReference type="Gene3D" id="2.170.220.10">
    <property type="match status" value="1"/>
</dbReference>
<reference evidence="15 16" key="1">
    <citation type="submission" date="2020-06" db="EMBL/GenBank/DDBJ databases">
        <title>The yeast mating-type switching endonuclease HO is a domesticated member of an unorthodox homing genetic element family.</title>
        <authorList>
            <person name="Coughlan A.Y."/>
            <person name="Lombardi L."/>
            <person name="Braun-Galleani S."/>
            <person name="Martos A.R."/>
            <person name="Galeote V."/>
            <person name="Bigey F."/>
            <person name="Dequin S."/>
            <person name="Byrne K.P."/>
            <person name="Wolfe K.H."/>
        </authorList>
    </citation>
    <scope>NUCLEOTIDE SEQUENCE [LARGE SCALE GENOMIC DNA]</scope>
    <source>
        <strain evidence="15 16">CBS2947</strain>
    </source>
</reference>
<comment type="subcellular location">
    <subcellularLocation>
        <location evidence="1">Cytoplasm</location>
    </subcellularLocation>
</comment>
<dbReference type="InterPro" id="IPR033911">
    <property type="entry name" value="MetRS_core"/>
</dbReference>
<evidence type="ECO:0000256" key="8">
    <source>
        <dbReference type="ARBA" id="ARBA00023146"/>
    </source>
</evidence>
<dbReference type="FunFam" id="2.170.220.10:FF:000002">
    <property type="entry name" value="Methionine--tRNA ligase"/>
    <property type="match status" value="1"/>
</dbReference>
<evidence type="ECO:0000256" key="5">
    <source>
        <dbReference type="ARBA" id="ARBA00022741"/>
    </source>
</evidence>
<dbReference type="EMBL" id="CP059271">
    <property type="protein sequence ID" value="QLQ81113.1"/>
    <property type="molecule type" value="Genomic_DNA"/>
</dbReference>
<keyword evidence="16" id="KW-1185">Reference proteome</keyword>
<evidence type="ECO:0000256" key="7">
    <source>
        <dbReference type="ARBA" id="ARBA00022917"/>
    </source>
</evidence>
<evidence type="ECO:0000259" key="14">
    <source>
        <dbReference type="Pfam" id="PF19303"/>
    </source>
</evidence>
<dbReference type="SUPFAM" id="SSF52374">
    <property type="entry name" value="Nucleotidylyl transferase"/>
    <property type="match status" value="1"/>
</dbReference>
<dbReference type="InterPro" id="IPR014758">
    <property type="entry name" value="Met-tRNA_synth"/>
</dbReference>
<feature type="domain" description="Methionyl/Leucyl tRNA synthetase" evidence="13">
    <location>
        <begin position="18"/>
        <end position="395"/>
    </location>
</feature>
<evidence type="ECO:0000259" key="13">
    <source>
        <dbReference type="Pfam" id="PF09334"/>
    </source>
</evidence>
<dbReference type="AlphaFoldDB" id="A0A7H9HV30"/>
<dbReference type="GO" id="GO:0004825">
    <property type="term" value="F:methionine-tRNA ligase activity"/>
    <property type="evidence" value="ECO:0007669"/>
    <property type="project" value="UniProtKB-EC"/>
</dbReference>
<dbReference type="PROSITE" id="PS00178">
    <property type="entry name" value="AA_TRNA_LIGASE_I"/>
    <property type="match status" value="1"/>
</dbReference>
<dbReference type="GO" id="GO:0005737">
    <property type="term" value="C:cytoplasm"/>
    <property type="evidence" value="ECO:0007669"/>
    <property type="project" value="UniProtKB-SubCell"/>
</dbReference>
<dbReference type="InterPro" id="IPR009080">
    <property type="entry name" value="tRNAsynth_Ia_anticodon-bd"/>
</dbReference>
<gene>
    <name evidence="15" type="ORF">HG537_0E04680</name>
</gene>
<keyword evidence="6 11" id="KW-0067">ATP-binding</keyword>
<organism evidence="15 16">
    <name type="scientific">Torulaspora globosa</name>
    <dbReference type="NCBI Taxonomy" id="48254"/>
    <lineage>
        <taxon>Eukaryota</taxon>
        <taxon>Fungi</taxon>
        <taxon>Dikarya</taxon>
        <taxon>Ascomycota</taxon>
        <taxon>Saccharomycotina</taxon>
        <taxon>Saccharomycetes</taxon>
        <taxon>Saccharomycetales</taxon>
        <taxon>Saccharomycetaceae</taxon>
        <taxon>Torulaspora</taxon>
    </lineage>
</organism>
<dbReference type="GO" id="GO:0006431">
    <property type="term" value="P:methionyl-tRNA aminoacylation"/>
    <property type="evidence" value="ECO:0007669"/>
    <property type="project" value="InterPro"/>
</dbReference>
<dbReference type="SUPFAM" id="SSF47323">
    <property type="entry name" value="Anticodon-binding domain of a subclass of class I aminoacyl-tRNA synthetases"/>
    <property type="match status" value="1"/>
</dbReference>
<evidence type="ECO:0000256" key="12">
    <source>
        <dbReference type="SAM" id="MobiDB-lite"/>
    </source>
</evidence>
<dbReference type="OrthoDB" id="24670at2759"/>
<dbReference type="Proteomes" id="UP000510647">
    <property type="component" value="Chromosome 5"/>
</dbReference>
<evidence type="ECO:0000256" key="3">
    <source>
        <dbReference type="ARBA" id="ARBA00012838"/>
    </source>
</evidence>
<accession>A0A7H9HV30</accession>
<dbReference type="InterPro" id="IPR014729">
    <property type="entry name" value="Rossmann-like_a/b/a_fold"/>
</dbReference>
<evidence type="ECO:0000256" key="10">
    <source>
        <dbReference type="ARBA" id="ARBA00030904"/>
    </source>
</evidence>
<dbReference type="PRINTS" id="PR01041">
    <property type="entry name" value="TRNASYNTHMET"/>
</dbReference>
<dbReference type="InterPro" id="IPR001412">
    <property type="entry name" value="aa-tRNA-synth_I_CS"/>
</dbReference>
<dbReference type="InterPro" id="IPR015413">
    <property type="entry name" value="Methionyl/Leucyl_tRNA_Synth"/>
</dbReference>
<dbReference type="PANTHER" id="PTHR43326:SF1">
    <property type="entry name" value="METHIONINE--TRNA LIGASE, MITOCHONDRIAL"/>
    <property type="match status" value="1"/>
</dbReference>
<evidence type="ECO:0000256" key="9">
    <source>
        <dbReference type="ARBA" id="ARBA00026124"/>
    </source>
</evidence>
<keyword evidence="5 11" id="KW-0547">Nucleotide-binding</keyword>